<keyword evidence="8" id="KW-0472">Membrane</keyword>
<evidence type="ECO:0000256" key="4">
    <source>
        <dbReference type="ARBA" id="ARBA00022448"/>
    </source>
</evidence>
<dbReference type="Pfam" id="PF13379">
    <property type="entry name" value="NMT1_2"/>
    <property type="match status" value="1"/>
</dbReference>
<reference evidence="10" key="1">
    <citation type="journal article" date="2022" name="Int. J. Syst. Evol. Microbiol.">
        <title>Anaeromyxobacter oryzae sp. nov., Anaeromyxobacter diazotrophicus sp. nov. and Anaeromyxobacter paludicola sp. nov., isolated from paddy soils.</title>
        <authorList>
            <person name="Itoh H."/>
            <person name="Xu Z."/>
            <person name="Mise K."/>
            <person name="Masuda Y."/>
            <person name="Ushijima N."/>
            <person name="Hayakawa C."/>
            <person name="Shiratori Y."/>
            <person name="Senoo K."/>
        </authorList>
    </citation>
    <scope>NUCLEOTIDE SEQUENCE [LARGE SCALE GENOMIC DNA]</scope>
    <source>
        <strain evidence="10">Red630</strain>
    </source>
</reference>
<dbReference type="RefSeq" id="WP_248341429.1">
    <property type="nucleotide sequence ID" value="NZ_AP025592.1"/>
</dbReference>
<evidence type="ECO:0000256" key="5">
    <source>
        <dbReference type="ARBA" id="ARBA00022475"/>
    </source>
</evidence>
<dbReference type="EMBL" id="AP025592">
    <property type="protein sequence ID" value="BDG09317.1"/>
    <property type="molecule type" value="Genomic_DNA"/>
</dbReference>
<name>A0ABN6N7Z3_9BACT</name>
<evidence type="ECO:0000256" key="2">
    <source>
        <dbReference type="ARBA" id="ARBA00004418"/>
    </source>
</evidence>
<evidence type="ECO:0000256" key="8">
    <source>
        <dbReference type="ARBA" id="ARBA00023136"/>
    </source>
</evidence>
<evidence type="ECO:0000256" key="3">
    <source>
        <dbReference type="ARBA" id="ARBA00010742"/>
    </source>
</evidence>
<accession>A0ABN6N7Z3</accession>
<dbReference type="CDD" id="cd13553">
    <property type="entry name" value="PBP2_NrtA_CpmA_like"/>
    <property type="match status" value="1"/>
</dbReference>
<dbReference type="PROSITE" id="PS51257">
    <property type="entry name" value="PROKAR_LIPOPROTEIN"/>
    <property type="match status" value="1"/>
</dbReference>
<organism evidence="9 10">
    <name type="scientific">Anaeromyxobacter paludicola</name>
    <dbReference type="NCBI Taxonomy" id="2918171"/>
    <lineage>
        <taxon>Bacteria</taxon>
        <taxon>Pseudomonadati</taxon>
        <taxon>Myxococcota</taxon>
        <taxon>Myxococcia</taxon>
        <taxon>Myxococcales</taxon>
        <taxon>Cystobacterineae</taxon>
        <taxon>Anaeromyxobacteraceae</taxon>
        <taxon>Anaeromyxobacter</taxon>
    </lineage>
</organism>
<dbReference type="Gene3D" id="3.40.190.10">
    <property type="entry name" value="Periplasmic binding protein-like II"/>
    <property type="match status" value="2"/>
</dbReference>
<evidence type="ECO:0000313" key="10">
    <source>
        <dbReference type="Proteomes" id="UP001162734"/>
    </source>
</evidence>
<dbReference type="PANTHER" id="PTHR30024">
    <property type="entry name" value="ALIPHATIC SULFONATES-BINDING PROTEIN-RELATED"/>
    <property type="match status" value="1"/>
</dbReference>
<evidence type="ECO:0000256" key="1">
    <source>
        <dbReference type="ARBA" id="ARBA00004308"/>
    </source>
</evidence>
<keyword evidence="10" id="KW-1185">Reference proteome</keyword>
<proteinExistence type="inferred from homology"/>
<dbReference type="PANTHER" id="PTHR30024:SF47">
    <property type="entry name" value="TAURINE-BINDING PERIPLASMIC PROTEIN"/>
    <property type="match status" value="1"/>
</dbReference>
<dbReference type="InterPro" id="IPR044527">
    <property type="entry name" value="NrtA/CpmA_ABC-bd_dom"/>
</dbReference>
<evidence type="ECO:0000256" key="6">
    <source>
        <dbReference type="ARBA" id="ARBA00022519"/>
    </source>
</evidence>
<keyword evidence="5" id="KW-1003">Cell membrane</keyword>
<comment type="similarity">
    <text evidence="3">Belongs to the bacterial solute-binding protein SsuA/TauA family.</text>
</comment>
<dbReference type="SUPFAM" id="SSF53850">
    <property type="entry name" value="Periplasmic binding protein-like II"/>
    <property type="match status" value="1"/>
</dbReference>
<keyword evidence="4" id="KW-0813">Transport</keyword>
<dbReference type="Proteomes" id="UP001162734">
    <property type="component" value="Chromosome"/>
</dbReference>
<sequence>MRRREQLRRSASAVVAVALLVALAVALVLLSSCRRAPPPGGPLRVGYFPNVTHAQALVGDAEGAFAAALGGRGITARTFNAGPSAMEALLAGELDLCYVGNAPAALAYLRSHGGLRVVAGAASGGASLVVREARGPADLAGKRVASPQLGNSQDVSLRWWLREAGLPIGEKPPAVNVSPIANAEILALFQQGQLAGAWVPEPWASRLVAQAGGRILVDERDLWPERTFPTTVVVVSERALRDRRPDLVSALRAHLSLTERWRRDPAGFARAANAAFGKLAGHPLPEAVLQAAFSRLEPTDDPMADKLATAARRAAALKLAPEGDLSGLVDGSLLSEARAAAAR</sequence>
<evidence type="ECO:0000313" key="9">
    <source>
        <dbReference type="EMBL" id="BDG09317.1"/>
    </source>
</evidence>
<evidence type="ECO:0000256" key="7">
    <source>
        <dbReference type="ARBA" id="ARBA00022729"/>
    </source>
</evidence>
<gene>
    <name evidence="9" type="ORF">AMPC_24300</name>
</gene>
<keyword evidence="6" id="KW-0997">Cell inner membrane</keyword>
<comment type="subcellular location">
    <subcellularLocation>
        <location evidence="1">Endomembrane system</location>
    </subcellularLocation>
    <subcellularLocation>
        <location evidence="2">Periplasm</location>
    </subcellularLocation>
</comment>
<protein>
    <submittedName>
        <fullName evidence="9">Uncharacterized protein</fullName>
    </submittedName>
</protein>
<keyword evidence="7" id="KW-0732">Signal</keyword>